<feature type="non-terminal residue" evidence="3">
    <location>
        <position position="1"/>
    </location>
</feature>
<sequence>LSEDACYSQNNSRLEMAGGPVDDLVEEMKEIEQKSRGQPIQSRKRKSDEDLGQRDCFPILALPKELITHVLSFLSIEDRLKA</sequence>
<dbReference type="AlphaFoldDB" id="A0AAN5D8Y2"/>
<dbReference type="PROSITE" id="PS50181">
    <property type="entry name" value="FBOX"/>
    <property type="match status" value="1"/>
</dbReference>
<dbReference type="InterPro" id="IPR001810">
    <property type="entry name" value="F-box_dom"/>
</dbReference>
<proteinExistence type="predicted"/>
<dbReference type="InterPro" id="IPR036047">
    <property type="entry name" value="F-box-like_dom_sf"/>
</dbReference>
<evidence type="ECO:0000256" key="1">
    <source>
        <dbReference type="SAM" id="MobiDB-lite"/>
    </source>
</evidence>
<keyword evidence="4" id="KW-1185">Reference proteome</keyword>
<accession>A0AAN5D8Y2</accession>
<gene>
    <name evidence="3" type="ORF">PMAYCL1PPCAC_27864</name>
</gene>
<protein>
    <recommendedName>
        <fullName evidence="2">F-box domain-containing protein</fullName>
    </recommendedName>
</protein>
<evidence type="ECO:0000313" key="4">
    <source>
        <dbReference type="Proteomes" id="UP001328107"/>
    </source>
</evidence>
<dbReference type="EMBL" id="BTRK01000006">
    <property type="protein sequence ID" value="GMR57669.1"/>
    <property type="molecule type" value="Genomic_DNA"/>
</dbReference>
<comment type="caution">
    <text evidence="3">The sequence shown here is derived from an EMBL/GenBank/DDBJ whole genome shotgun (WGS) entry which is preliminary data.</text>
</comment>
<dbReference type="Proteomes" id="UP001328107">
    <property type="component" value="Unassembled WGS sequence"/>
</dbReference>
<evidence type="ECO:0000259" key="2">
    <source>
        <dbReference type="PROSITE" id="PS50181"/>
    </source>
</evidence>
<feature type="region of interest" description="Disordered" evidence="1">
    <location>
        <begin position="31"/>
        <end position="50"/>
    </location>
</feature>
<reference evidence="4" key="1">
    <citation type="submission" date="2022-10" db="EMBL/GenBank/DDBJ databases">
        <title>Genome assembly of Pristionchus species.</title>
        <authorList>
            <person name="Yoshida K."/>
            <person name="Sommer R.J."/>
        </authorList>
    </citation>
    <scope>NUCLEOTIDE SEQUENCE [LARGE SCALE GENOMIC DNA]</scope>
    <source>
        <strain evidence="4">RS5460</strain>
    </source>
</reference>
<feature type="domain" description="F-box" evidence="2">
    <location>
        <begin position="56"/>
        <end position="82"/>
    </location>
</feature>
<name>A0AAN5D8Y2_9BILA</name>
<feature type="non-terminal residue" evidence="3">
    <location>
        <position position="82"/>
    </location>
</feature>
<organism evidence="3 4">
    <name type="scientific">Pristionchus mayeri</name>
    <dbReference type="NCBI Taxonomy" id="1317129"/>
    <lineage>
        <taxon>Eukaryota</taxon>
        <taxon>Metazoa</taxon>
        <taxon>Ecdysozoa</taxon>
        <taxon>Nematoda</taxon>
        <taxon>Chromadorea</taxon>
        <taxon>Rhabditida</taxon>
        <taxon>Rhabditina</taxon>
        <taxon>Diplogasteromorpha</taxon>
        <taxon>Diplogasteroidea</taxon>
        <taxon>Neodiplogasteridae</taxon>
        <taxon>Pristionchus</taxon>
    </lineage>
</organism>
<evidence type="ECO:0000313" key="3">
    <source>
        <dbReference type="EMBL" id="GMR57669.1"/>
    </source>
</evidence>
<dbReference type="SUPFAM" id="SSF81383">
    <property type="entry name" value="F-box domain"/>
    <property type="match status" value="1"/>
</dbReference>